<accession>A0AAE1DBI1</accession>
<name>A0AAE1DBI1_9GAST</name>
<sequence>MHNTCIFKLTRVHYRGSDGVKCHLTAMLIDECVTNSNCANAIPADWFHNAGSQPVECGHRRAEDKPGNTTTVGEIKAVRGSSQADDRLSCHNSSRNRADFAHSAGMICSENTVQNKNSALHHHVLRTLWAKHHPCPENIVGKASPCPENIVGKAPPCPENIVGKAPPCPENIVGKAPSCPENIVGKAPPCPENIVGKAPSCPENIVGKTPPCPENIVGKASPMS</sequence>
<dbReference type="AlphaFoldDB" id="A0AAE1DBI1"/>
<gene>
    <name evidence="1" type="ORF">RRG08_040012</name>
</gene>
<protein>
    <submittedName>
        <fullName evidence="1">Uncharacterized protein</fullName>
    </submittedName>
</protein>
<proteinExistence type="predicted"/>
<dbReference type="EMBL" id="JAWDGP010004442">
    <property type="protein sequence ID" value="KAK3764416.1"/>
    <property type="molecule type" value="Genomic_DNA"/>
</dbReference>
<dbReference type="Proteomes" id="UP001283361">
    <property type="component" value="Unassembled WGS sequence"/>
</dbReference>
<keyword evidence="2" id="KW-1185">Reference proteome</keyword>
<organism evidence="1 2">
    <name type="scientific">Elysia crispata</name>
    <name type="common">lettuce slug</name>
    <dbReference type="NCBI Taxonomy" id="231223"/>
    <lineage>
        <taxon>Eukaryota</taxon>
        <taxon>Metazoa</taxon>
        <taxon>Spiralia</taxon>
        <taxon>Lophotrochozoa</taxon>
        <taxon>Mollusca</taxon>
        <taxon>Gastropoda</taxon>
        <taxon>Heterobranchia</taxon>
        <taxon>Euthyneura</taxon>
        <taxon>Panpulmonata</taxon>
        <taxon>Sacoglossa</taxon>
        <taxon>Placobranchoidea</taxon>
        <taxon>Plakobranchidae</taxon>
        <taxon>Elysia</taxon>
    </lineage>
</organism>
<evidence type="ECO:0000313" key="1">
    <source>
        <dbReference type="EMBL" id="KAK3764416.1"/>
    </source>
</evidence>
<evidence type="ECO:0000313" key="2">
    <source>
        <dbReference type="Proteomes" id="UP001283361"/>
    </source>
</evidence>
<reference evidence="1" key="1">
    <citation type="journal article" date="2023" name="G3 (Bethesda)">
        <title>A reference genome for the long-term kleptoplast-retaining sea slug Elysia crispata morphotype clarki.</title>
        <authorList>
            <person name="Eastman K.E."/>
            <person name="Pendleton A.L."/>
            <person name="Shaikh M.A."/>
            <person name="Suttiyut T."/>
            <person name="Ogas R."/>
            <person name="Tomko P."/>
            <person name="Gavelis G."/>
            <person name="Widhalm J.R."/>
            <person name="Wisecaver J.H."/>
        </authorList>
    </citation>
    <scope>NUCLEOTIDE SEQUENCE</scope>
    <source>
        <strain evidence="1">ECLA1</strain>
    </source>
</reference>
<comment type="caution">
    <text evidence="1">The sequence shown here is derived from an EMBL/GenBank/DDBJ whole genome shotgun (WGS) entry which is preliminary data.</text>
</comment>